<name>A0A2U1PAY1_ARTAN</name>
<dbReference type="Proteomes" id="UP000245207">
    <property type="component" value="Unassembled WGS sequence"/>
</dbReference>
<keyword evidence="3" id="KW-0418">Kinase</keyword>
<dbReference type="Pfam" id="PF01055">
    <property type="entry name" value="Glyco_hydro_31_2nd"/>
    <property type="match status" value="1"/>
</dbReference>
<dbReference type="InterPro" id="IPR000322">
    <property type="entry name" value="Glyco_hydro_31_TIM"/>
</dbReference>
<gene>
    <name evidence="3" type="ORF">CTI12_AA175860</name>
</gene>
<sequence>MHVTLVVDFPPVRDRTTTYLAESARITLLTIWRRFDSLTRWETSTSLVCSQCSLLGYFILCSNYLETVVLSLQLAHKSATVRDDTLSNLRDVLSLLELLASNQIAKNPSTGENKLYGEFLINAQREDVIRMTQDIVTMKNYMPEAYKEVIENCEILERHYKDMMDGYHQCRWSYDFDLRVRKIANIFRDKGIPCDVVWMDVDHI</sequence>
<dbReference type="PANTHER" id="PTHR22931:SF9">
    <property type="entry name" value="PYRUVATE, PHOSPHATE DIKINASE 1, CHLOROPLASTIC"/>
    <property type="match status" value="1"/>
</dbReference>
<evidence type="ECO:0000256" key="1">
    <source>
        <dbReference type="RuleBase" id="RU361185"/>
    </source>
</evidence>
<keyword evidence="3" id="KW-0670">Pyruvate</keyword>
<keyword evidence="1" id="KW-0326">Glycosidase</keyword>
<organism evidence="3 4">
    <name type="scientific">Artemisia annua</name>
    <name type="common">Sweet wormwood</name>
    <dbReference type="NCBI Taxonomy" id="35608"/>
    <lineage>
        <taxon>Eukaryota</taxon>
        <taxon>Viridiplantae</taxon>
        <taxon>Streptophyta</taxon>
        <taxon>Embryophyta</taxon>
        <taxon>Tracheophyta</taxon>
        <taxon>Spermatophyta</taxon>
        <taxon>Magnoliopsida</taxon>
        <taxon>eudicotyledons</taxon>
        <taxon>Gunneridae</taxon>
        <taxon>Pentapetalae</taxon>
        <taxon>asterids</taxon>
        <taxon>campanulids</taxon>
        <taxon>Asterales</taxon>
        <taxon>Asteraceae</taxon>
        <taxon>Asteroideae</taxon>
        <taxon>Anthemideae</taxon>
        <taxon>Artemisiinae</taxon>
        <taxon>Artemisia</taxon>
    </lineage>
</organism>
<dbReference type="OrthoDB" id="1924870at2759"/>
<dbReference type="EMBL" id="PKPP01001416">
    <property type="protein sequence ID" value="PWA82897.1"/>
    <property type="molecule type" value="Genomic_DNA"/>
</dbReference>
<dbReference type="GO" id="GO:0016301">
    <property type="term" value="F:kinase activity"/>
    <property type="evidence" value="ECO:0007669"/>
    <property type="project" value="UniProtKB-KW"/>
</dbReference>
<protein>
    <submittedName>
        <fullName evidence="3">Pyruvate, phosphate dikinase, chloroplastic</fullName>
    </submittedName>
</protein>
<dbReference type="GO" id="GO:0004553">
    <property type="term" value="F:hydrolase activity, hydrolyzing O-glycosyl compounds"/>
    <property type="evidence" value="ECO:0007669"/>
    <property type="project" value="InterPro"/>
</dbReference>
<proteinExistence type="inferred from homology"/>
<keyword evidence="3" id="KW-0808">Transferase</keyword>
<accession>A0A2U1PAY1</accession>
<feature type="domain" description="Glycoside hydrolase family 31 TIM barrel" evidence="2">
    <location>
        <begin position="166"/>
        <end position="203"/>
    </location>
</feature>
<comment type="caution">
    <text evidence="3">The sequence shown here is derived from an EMBL/GenBank/DDBJ whole genome shotgun (WGS) entry which is preliminary data.</text>
</comment>
<dbReference type="Gene3D" id="3.30.470.20">
    <property type="entry name" value="ATP-grasp fold, B domain"/>
    <property type="match status" value="1"/>
</dbReference>
<dbReference type="PANTHER" id="PTHR22931">
    <property type="entry name" value="PHOSPHOENOLPYRUVATE DIKINASE-RELATED"/>
    <property type="match status" value="1"/>
</dbReference>
<keyword evidence="4" id="KW-1185">Reference proteome</keyword>
<dbReference type="InterPro" id="IPR010121">
    <property type="entry name" value="Pyruvate_phosphate_dikinase"/>
</dbReference>
<evidence type="ECO:0000313" key="4">
    <source>
        <dbReference type="Proteomes" id="UP000245207"/>
    </source>
</evidence>
<dbReference type="GO" id="GO:0005975">
    <property type="term" value="P:carbohydrate metabolic process"/>
    <property type="evidence" value="ECO:0007669"/>
    <property type="project" value="InterPro"/>
</dbReference>
<comment type="similarity">
    <text evidence="1">Belongs to the glycosyl hydrolase 31 family.</text>
</comment>
<dbReference type="STRING" id="35608.A0A2U1PAY1"/>
<dbReference type="Gene3D" id="3.20.20.80">
    <property type="entry name" value="Glycosidases"/>
    <property type="match status" value="1"/>
</dbReference>
<reference evidence="3 4" key="1">
    <citation type="journal article" date="2018" name="Mol. Plant">
        <title>The genome of Artemisia annua provides insight into the evolution of Asteraceae family and artemisinin biosynthesis.</title>
        <authorList>
            <person name="Shen Q."/>
            <person name="Zhang L."/>
            <person name="Liao Z."/>
            <person name="Wang S."/>
            <person name="Yan T."/>
            <person name="Shi P."/>
            <person name="Liu M."/>
            <person name="Fu X."/>
            <person name="Pan Q."/>
            <person name="Wang Y."/>
            <person name="Lv Z."/>
            <person name="Lu X."/>
            <person name="Zhang F."/>
            <person name="Jiang W."/>
            <person name="Ma Y."/>
            <person name="Chen M."/>
            <person name="Hao X."/>
            <person name="Li L."/>
            <person name="Tang Y."/>
            <person name="Lv G."/>
            <person name="Zhou Y."/>
            <person name="Sun X."/>
            <person name="Brodelius P.E."/>
            <person name="Rose J.K.C."/>
            <person name="Tang K."/>
        </authorList>
    </citation>
    <scope>NUCLEOTIDE SEQUENCE [LARGE SCALE GENOMIC DNA]</scope>
    <source>
        <strain evidence="4">cv. Huhao1</strain>
        <tissue evidence="3">Leaf</tissue>
    </source>
</reference>
<evidence type="ECO:0000259" key="2">
    <source>
        <dbReference type="Pfam" id="PF01055"/>
    </source>
</evidence>
<dbReference type="AlphaFoldDB" id="A0A2U1PAY1"/>
<dbReference type="SUPFAM" id="SSF56059">
    <property type="entry name" value="Glutathione synthetase ATP-binding domain-like"/>
    <property type="match status" value="1"/>
</dbReference>
<dbReference type="GO" id="GO:0050242">
    <property type="term" value="F:pyruvate, phosphate dikinase activity"/>
    <property type="evidence" value="ECO:0007669"/>
    <property type="project" value="InterPro"/>
</dbReference>
<keyword evidence="1" id="KW-0378">Hydrolase</keyword>
<evidence type="ECO:0000313" key="3">
    <source>
        <dbReference type="EMBL" id="PWA82897.1"/>
    </source>
</evidence>